<organism evidence="7 8">
    <name type="scientific">Gossypium barbadense</name>
    <name type="common">Sea Island cotton</name>
    <name type="synonym">Hibiscus barbadensis</name>
    <dbReference type="NCBI Taxonomy" id="3634"/>
    <lineage>
        <taxon>Eukaryota</taxon>
        <taxon>Viridiplantae</taxon>
        <taxon>Streptophyta</taxon>
        <taxon>Embryophyta</taxon>
        <taxon>Tracheophyta</taxon>
        <taxon>Spermatophyta</taxon>
        <taxon>Magnoliopsida</taxon>
        <taxon>eudicotyledons</taxon>
        <taxon>Gunneridae</taxon>
        <taxon>Pentapetalae</taxon>
        <taxon>rosids</taxon>
        <taxon>malvids</taxon>
        <taxon>Malvales</taxon>
        <taxon>Malvaceae</taxon>
        <taxon>Malvoideae</taxon>
        <taxon>Gossypium</taxon>
    </lineage>
</organism>
<evidence type="ECO:0000256" key="1">
    <source>
        <dbReference type="ARBA" id="ARBA00022730"/>
    </source>
</evidence>
<evidence type="ECO:0000313" key="8">
    <source>
        <dbReference type="Proteomes" id="UP000239757"/>
    </source>
</evidence>
<evidence type="ECO:0000256" key="2">
    <source>
        <dbReference type="ARBA" id="ARBA00022884"/>
    </source>
</evidence>
<dbReference type="EMBL" id="KZ664287">
    <property type="protein sequence ID" value="PPS06413.1"/>
    <property type="molecule type" value="Genomic_DNA"/>
</dbReference>
<keyword evidence="2" id="KW-0694">RNA-binding</keyword>
<dbReference type="Pfam" id="PF01084">
    <property type="entry name" value="Ribosomal_S18"/>
    <property type="match status" value="1"/>
</dbReference>
<reference evidence="7 8" key="1">
    <citation type="submission" date="2015-01" db="EMBL/GenBank/DDBJ databases">
        <title>Genome of allotetraploid Gossypium barbadense reveals genomic plasticity and fiber elongation in cotton evolution.</title>
        <authorList>
            <person name="Chen X."/>
            <person name="Liu X."/>
            <person name="Zhao B."/>
            <person name="Zheng H."/>
            <person name="Hu Y."/>
            <person name="Lu G."/>
            <person name="Yang C."/>
            <person name="Chen J."/>
            <person name="Shan C."/>
            <person name="Zhang L."/>
            <person name="Zhou Y."/>
            <person name="Wang L."/>
            <person name="Guo W."/>
            <person name="Bai Y."/>
            <person name="Ruan J."/>
            <person name="Shangguan X."/>
            <person name="Mao Y."/>
            <person name="Jiang J."/>
            <person name="Zhu Y."/>
            <person name="Lei J."/>
            <person name="Kang H."/>
            <person name="Chen S."/>
            <person name="He X."/>
            <person name="Wang R."/>
            <person name="Wang Y."/>
            <person name="Chen J."/>
            <person name="Wang L."/>
            <person name="Yu S."/>
            <person name="Wang B."/>
            <person name="Wei J."/>
            <person name="Song S."/>
            <person name="Lu X."/>
            <person name="Gao Z."/>
            <person name="Gu W."/>
            <person name="Deng X."/>
            <person name="Ma D."/>
            <person name="Wang S."/>
            <person name="Liang W."/>
            <person name="Fang L."/>
            <person name="Cai C."/>
            <person name="Zhu X."/>
            <person name="Zhou B."/>
            <person name="Zhang Y."/>
            <person name="Chen Z."/>
            <person name="Xu S."/>
            <person name="Zhu R."/>
            <person name="Wang S."/>
            <person name="Zhang T."/>
            <person name="Zhao G."/>
        </authorList>
    </citation>
    <scope>NUCLEOTIDE SEQUENCE [LARGE SCALE GENOMIC DNA]</scope>
    <source>
        <strain evidence="8">cv. Xinhai21</strain>
        <tissue evidence="7">Leaf</tissue>
    </source>
</reference>
<dbReference type="OrthoDB" id="21463at2759"/>
<evidence type="ECO:0000313" key="7">
    <source>
        <dbReference type="EMBL" id="PPS06413.1"/>
    </source>
</evidence>
<accession>A0A2P5XSU3</accession>
<dbReference type="PANTHER" id="PTHR13479:SF65">
    <property type="entry name" value="F10K1.8 PROTEIN"/>
    <property type="match status" value="1"/>
</dbReference>
<dbReference type="GO" id="GO:0070181">
    <property type="term" value="F:small ribosomal subunit rRNA binding"/>
    <property type="evidence" value="ECO:0007669"/>
    <property type="project" value="TreeGrafter"/>
</dbReference>
<keyword evidence="3" id="KW-0689">Ribosomal protein</keyword>
<protein>
    <recommendedName>
        <fullName evidence="5">Small ribosomal subunit protein bS18c</fullName>
    </recommendedName>
    <alternativeName>
        <fullName evidence="6">30S ribosomal protein S18, chloroplastic</fullName>
    </alternativeName>
</protein>
<dbReference type="GO" id="GO:0005763">
    <property type="term" value="C:mitochondrial small ribosomal subunit"/>
    <property type="evidence" value="ECO:0007669"/>
    <property type="project" value="TreeGrafter"/>
</dbReference>
<dbReference type="AlphaFoldDB" id="A0A2P5XSU3"/>
<name>A0A2P5XSU3_GOSBA</name>
<evidence type="ECO:0000256" key="6">
    <source>
        <dbReference type="ARBA" id="ARBA00035368"/>
    </source>
</evidence>
<dbReference type="PRINTS" id="PR00974">
    <property type="entry name" value="RIBOSOMALS18"/>
</dbReference>
<dbReference type="InterPro" id="IPR036870">
    <property type="entry name" value="Ribosomal_bS18_sf"/>
</dbReference>
<proteinExistence type="predicted"/>
<evidence type="ECO:0000256" key="4">
    <source>
        <dbReference type="ARBA" id="ARBA00023274"/>
    </source>
</evidence>
<dbReference type="GO" id="GO:0003735">
    <property type="term" value="F:structural constituent of ribosome"/>
    <property type="evidence" value="ECO:0007669"/>
    <property type="project" value="InterPro"/>
</dbReference>
<dbReference type="Proteomes" id="UP000239757">
    <property type="component" value="Unassembled WGS sequence"/>
</dbReference>
<dbReference type="Gene3D" id="4.10.640.10">
    <property type="entry name" value="Ribosomal protein S18"/>
    <property type="match status" value="1"/>
</dbReference>
<dbReference type="GO" id="GO:0006412">
    <property type="term" value="P:translation"/>
    <property type="evidence" value="ECO:0007669"/>
    <property type="project" value="InterPro"/>
</dbReference>
<keyword evidence="4" id="KW-0687">Ribonucleoprotein</keyword>
<dbReference type="SUPFAM" id="SSF46911">
    <property type="entry name" value="Ribosomal protein S18"/>
    <property type="match status" value="1"/>
</dbReference>
<gene>
    <name evidence="7" type="ORF">GOBAR_AA14200</name>
</gene>
<evidence type="ECO:0000256" key="3">
    <source>
        <dbReference type="ARBA" id="ARBA00022980"/>
    </source>
</evidence>
<dbReference type="PANTHER" id="PTHR13479">
    <property type="entry name" value="30S RIBOSOMAL PROTEIN S18"/>
    <property type="match status" value="1"/>
</dbReference>
<evidence type="ECO:0000256" key="5">
    <source>
        <dbReference type="ARBA" id="ARBA00035266"/>
    </source>
</evidence>
<dbReference type="InterPro" id="IPR001648">
    <property type="entry name" value="Ribosomal_bS18"/>
</dbReference>
<keyword evidence="1" id="KW-0699">rRNA-binding</keyword>
<sequence length="275" mass="30891">MRITRAMLSSLSGGFTRPVQYLGTVRSFSTANKFDGNIPNSGSFESTEEFKGRIFGGSSSDSEKAQAFFEKLDKRSRYRLGPSMANRDELDDSFSTVSDGMDMKLKKAATYFEFDLNEVHKNDYAFRPDVTFHSGSTYEPKDLDLRRPGVRKPPKTATFEVTTEEVLRKADFRLSGTVINLLLLLTIHVGQNVKFLAQFLTEAGIIIKRSSTGISAKAQRKVAREIKTARAFGLMPFTTMGTKSFVFGRSMEVDNKDYEYEAFDDMTPAMDEKDA</sequence>